<evidence type="ECO:0000256" key="1">
    <source>
        <dbReference type="SAM" id="MobiDB-lite"/>
    </source>
</evidence>
<evidence type="ECO:0008006" key="4">
    <source>
        <dbReference type="Google" id="ProtNLM"/>
    </source>
</evidence>
<reference evidence="3" key="1">
    <citation type="journal article" date="2019" name="Int. J. Syst. Evol. Microbiol.">
        <title>The Global Catalogue of Microorganisms (GCM) 10K type strain sequencing project: providing services to taxonomists for standard genome sequencing and annotation.</title>
        <authorList>
            <consortium name="The Broad Institute Genomics Platform"/>
            <consortium name="The Broad Institute Genome Sequencing Center for Infectious Disease"/>
            <person name="Wu L."/>
            <person name="Ma J."/>
        </authorList>
    </citation>
    <scope>NUCLEOTIDE SEQUENCE [LARGE SCALE GENOMIC DNA]</scope>
    <source>
        <strain evidence="3">NBRC 104970</strain>
    </source>
</reference>
<evidence type="ECO:0000313" key="2">
    <source>
        <dbReference type="EMBL" id="GLS03853.1"/>
    </source>
</evidence>
<dbReference type="SUPFAM" id="SSF47413">
    <property type="entry name" value="lambda repressor-like DNA-binding domains"/>
    <property type="match status" value="1"/>
</dbReference>
<dbReference type="RefSeq" id="WP_083930229.1">
    <property type="nucleotide sequence ID" value="NZ_BAABUF010000017.1"/>
</dbReference>
<proteinExistence type="predicted"/>
<dbReference type="Gene3D" id="1.10.260.40">
    <property type="entry name" value="lambda repressor-like DNA-binding domains"/>
    <property type="match status" value="1"/>
</dbReference>
<organism evidence="2 3">
    <name type="scientific">Chitiniphilus shinanonensis</name>
    <dbReference type="NCBI Taxonomy" id="553088"/>
    <lineage>
        <taxon>Bacteria</taxon>
        <taxon>Pseudomonadati</taxon>
        <taxon>Pseudomonadota</taxon>
        <taxon>Betaproteobacteria</taxon>
        <taxon>Neisseriales</taxon>
        <taxon>Chitinibacteraceae</taxon>
        <taxon>Chitiniphilus</taxon>
    </lineage>
</organism>
<comment type="caution">
    <text evidence="2">The sequence shown here is derived from an EMBL/GenBank/DDBJ whole genome shotgun (WGS) entry which is preliminary data.</text>
</comment>
<dbReference type="EMBL" id="BSOZ01000009">
    <property type="protein sequence ID" value="GLS03853.1"/>
    <property type="molecule type" value="Genomic_DNA"/>
</dbReference>
<dbReference type="Proteomes" id="UP001156836">
    <property type="component" value="Unassembled WGS sequence"/>
</dbReference>
<feature type="region of interest" description="Disordered" evidence="1">
    <location>
        <begin position="76"/>
        <end position="95"/>
    </location>
</feature>
<evidence type="ECO:0000313" key="3">
    <source>
        <dbReference type="Proteomes" id="UP001156836"/>
    </source>
</evidence>
<gene>
    <name evidence="2" type="ORF">GCM10007860_09980</name>
</gene>
<accession>A0ABQ6BPM5</accession>
<dbReference type="InterPro" id="IPR010982">
    <property type="entry name" value="Lambda_DNA-bd_dom_sf"/>
</dbReference>
<dbReference type="InterPro" id="IPR031856">
    <property type="entry name" value="YdaS_toxin-like"/>
</dbReference>
<keyword evidence="3" id="KW-1185">Reference proteome</keyword>
<dbReference type="Pfam" id="PF15943">
    <property type="entry name" value="YdaS_toxin"/>
    <property type="match status" value="1"/>
</dbReference>
<name>A0ABQ6BPM5_9NEIS</name>
<sequence length="95" mass="10343">MTLSEYMKQTRGAAKALADAVGTSPEYLWHLASGRKKCPDVTLCIAIERATDGLVRCEDVRPGVDWLYLRTSSSSPAMRTTPVQRGPAPGQVPPR</sequence>
<protein>
    <recommendedName>
        <fullName evidence="4">Helix-turn-helix domain-containing protein</fullName>
    </recommendedName>
</protein>